<keyword evidence="2" id="KW-1185">Reference proteome</keyword>
<evidence type="ECO:0000313" key="2">
    <source>
        <dbReference type="Proteomes" id="UP001223176"/>
    </source>
</evidence>
<proteinExistence type="predicted"/>
<protein>
    <submittedName>
        <fullName evidence="1">Uncharacterized protein</fullName>
    </submittedName>
</protein>
<sequence>MAISIALTSAPEQPTPFAAEGEQTPEILVNPTNVGLFGWTSNDLTSVKDLLTYVQSALDAATSASGSATVADAAMRETQAIRDDYISIVARIDQQYIDMVNLANSIAVDTTQIQQYVSQAQNIQVAVNNQYNQIEVWKNQIMQYQMQAVYSVMWKNITTTSHMIEPLLGTIQDFTLRTSTTTMTFKPFSDGANLSRQITLILRQGTGSNRVAWPASIKWNNNRPPVLSYVTGRSDVITLLTNDSGASWFGFHNGSWFNA</sequence>
<reference evidence="1" key="1">
    <citation type="submission" date="2023-04" db="EMBL/GenBank/DDBJ databases">
        <title>Isolation and Characterization of Novel Plasmid-specific Phages Infecting Bacteria Carrying Diverse Conjugative Plasmids.</title>
        <authorList>
            <person name="Parra B."/>
            <person name="Cockx B."/>
            <person name="Lutz V.T."/>
            <person name="Bronsted L."/>
            <person name="Smets B.F."/>
            <person name="Dechesne A."/>
        </authorList>
    </citation>
    <scope>NUCLEOTIDE SEQUENCE</scope>
</reference>
<name>A0AAF0KYQ1_9CAUD</name>
<organism evidence="1 2">
    <name type="scientific">phage PKM.Lu.22.1</name>
    <dbReference type="NCBI Taxonomy" id="3049197"/>
    <lineage>
        <taxon>Viruses</taxon>
        <taxon>Duplodnaviria</taxon>
        <taxon>Heunggongvirae</taxon>
        <taxon>Uroviricota</taxon>
        <taxon>Caudoviricetes</taxon>
        <taxon>Grimontviridae</taxon>
    </lineage>
</organism>
<dbReference type="EMBL" id="OQ829281">
    <property type="protein sequence ID" value="WHS68272.1"/>
    <property type="molecule type" value="Genomic_DNA"/>
</dbReference>
<accession>A0AAF0KYQ1</accession>
<evidence type="ECO:0000313" key="1">
    <source>
        <dbReference type="EMBL" id="WHS68272.1"/>
    </source>
</evidence>
<dbReference type="Proteomes" id="UP001223176">
    <property type="component" value="Segment"/>
</dbReference>